<gene>
    <name evidence="1" type="ORF">HPB47_021344</name>
</gene>
<feature type="non-terminal residue" evidence="1">
    <location>
        <position position="113"/>
    </location>
</feature>
<name>A0AC60QGA6_IXOPE</name>
<evidence type="ECO:0000313" key="1">
    <source>
        <dbReference type="EMBL" id="KAG0431890.1"/>
    </source>
</evidence>
<accession>A0AC60QGA6</accession>
<reference evidence="1 2" key="1">
    <citation type="journal article" date="2020" name="Cell">
        <title>Large-Scale Comparative Analyses of Tick Genomes Elucidate Their Genetic Diversity and Vector Capacities.</title>
        <authorList>
            <consortium name="Tick Genome and Microbiome Consortium (TIGMIC)"/>
            <person name="Jia N."/>
            <person name="Wang J."/>
            <person name="Shi W."/>
            <person name="Du L."/>
            <person name="Sun Y."/>
            <person name="Zhan W."/>
            <person name="Jiang J.F."/>
            <person name="Wang Q."/>
            <person name="Zhang B."/>
            <person name="Ji P."/>
            <person name="Bell-Sakyi L."/>
            <person name="Cui X.M."/>
            <person name="Yuan T.T."/>
            <person name="Jiang B.G."/>
            <person name="Yang W.F."/>
            <person name="Lam T.T."/>
            <person name="Chang Q.C."/>
            <person name="Ding S.J."/>
            <person name="Wang X.J."/>
            <person name="Zhu J.G."/>
            <person name="Ruan X.D."/>
            <person name="Zhao L."/>
            <person name="Wei J.T."/>
            <person name="Ye R.Z."/>
            <person name="Que T.C."/>
            <person name="Du C.H."/>
            <person name="Zhou Y.H."/>
            <person name="Cheng J.X."/>
            <person name="Dai P.F."/>
            <person name="Guo W.B."/>
            <person name="Han X.H."/>
            <person name="Huang E.J."/>
            <person name="Li L.F."/>
            <person name="Wei W."/>
            <person name="Gao Y.C."/>
            <person name="Liu J.Z."/>
            <person name="Shao H.Z."/>
            <person name="Wang X."/>
            <person name="Wang C.C."/>
            <person name="Yang T.C."/>
            <person name="Huo Q.B."/>
            <person name="Li W."/>
            <person name="Chen H.Y."/>
            <person name="Chen S.E."/>
            <person name="Zhou L.G."/>
            <person name="Ni X.B."/>
            <person name="Tian J.H."/>
            <person name="Sheng Y."/>
            <person name="Liu T."/>
            <person name="Pan Y.S."/>
            <person name="Xia L.Y."/>
            <person name="Li J."/>
            <person name="Zhao F."/>
            <person name="Cao W.C."/>
        </authorList>
    </citation>
    <scope>NUCLEOTIDE SEQUENCE [LARGE SCALE GENOMIC DNA]</scope>
    <source>
        <strain evidence="1">Iper-2018</strain>
    </source>
</reference>
<dbReference type="Proteomes" id="UP000805193">
    <property type="component" value="Unassembled WGS sequence"/>
</dbReference>
<proteinExistence type="predicted"/>
<sequence length="113" mass="12386">MSDGSWARLLLLPAAAIAMRYSADSFKLCPDGGKRYIKDVDTGVDDAMALIGMMSYNKYGAWNACPTGRGNIRPGSEFNFLVDPEAAEVVLQRVECNVTIVPWEAVLKSTLPW</sequence>
<comment type="caution">
    <text evidence="1">The sequence shown here is derived from an EMBL/GenBank/DDBJ whole genome shotgun (WGS) entry which is preliminary data.</text>
</comment>
<keyword evidence="2" id="KW-1185">Reference proteome</keyword>
<protein>
    <submittedName>
        <fullName evidence="1">Uncharacterized protein</fullName>
    </submittedName>
</protein>
<dbReference type="EMBL" id="JABSTQ010009187">
    <property type="protein sequence ID" value="KAG0431890.1"/>
    <property type="molecule type" value="Genomic_DNA"/>
</dbReference>
<evidence type="ECO:0000313" key="2">
    <source>
        <dbReference type="Proteomes" id="UP000805193"/>
    </source>
</evidence>
<organism evidence="1 2">
    <name type="scientific">Ixodes persulcatus</name>
    <name type="common">Taiga tick</name>
    <dbReference type="NCBI Taxonomy" id="34615"/>
    <lineage>
        <taxon>Eukaryota</taxon>
        <taxon>Metazoa</taxon>
        <taxon>Ecdysozoa</taxon>
        <taxon>Arthropoda</taxon>
        <taxon>Chelicerata</taxon>
        <taxon>Arachnida</taxon>
        <taxon>Acari</taxon>
        <taxon>Parasitiformes</taxon>
        <taxon>Ixodida</taxon>
        <taxon>Ixodoidea</taxon>
        <taxon>Ixodidae</taxon>
        <taxon>Ixodinae</taxon>
        <taxon>Ixodes</taxon>
    </lineage>
</organism>